<evidence type="ECO:0008006" key="9">
    <source>
        <dbReference type="Google" id="ProtNLM"/>
    </source>
</evidence>
<gene>
    <name evidence="7" type="ORF">RsY01_1696</name>
</gene>
<proteinExistence type="predicted"/>
<evidence type="ECO:0000256" key="2">
    <source>
        <dbReference type="ARBA" id="ARBA00022475"/>
    </source>
</evidence>
<reference evidence="8" key="1">
    <citation type="submission" date="2017-08" db="EMBL/GenBank/DDBJ databases">
        <title>Draft genome sequence of Lactococcus sp. strain Rs-Y01, isolated from the gut of the lower termite Reticulitermes speratus.</title>
        <authorList>
            <person name="Ohkuma M."/>
            <person name="Yuki M."/>
        </authorList>
    </citation>
    <scope>NUCLEOTIDE SEQUENCE [LARGE SCALE GENOMIC DNA]</scope>
    <source>
        <strain evidence="8">Rs-Y01</strain>
    </source>
</reference>
<feature type="transmembrane region" description="Helical" evidence="6">
    <location>
        <begin position="7"/>
        <end position="33"/>
    </location>
</feature>
<dbReference type="AlphaFoldDB" id="A0A224XDV0"/>
<dbReference type="EMBL" id="BEDT01000004">
    <property type="protein sequence ID" value="GAX48082.1"/>
    <property type="molecule type" value="Genomic_DNA"/>
</dbReference>
<dbReference type="InterPro" id="IPR036259">
    <property type="entry name" value="MFS_trans_sf"/>
</dbReference>
<evidence type="ECO:0000256" key="5">
    <source>
        <dbReference type="ARBA" id="ARBA00023136"/>
    </source>
</evidence>
<dbReference type="PANTHER" id="PTHR23513:SF19">
    <property type="entry name" value="MAJOR FACILITATOR SUPERFAMILY (MFS) PROFILE DOMAIN-CONTAINING PROTEIN"/>
    <property type="match status" value="1"/>
</dbReference>
<keyword evidence="8" id="KW-1185">Reference proteome</keyword>
<evidence type="ECO:0000313" key="8">
    <source>
        <dbReference type="Proteomes" id="UP000218689"/>
    </source>
</evidence>
<feature type="transmembrane region" description="Helical" evidence="6">
    <location>
        <begin position="72"/>
        <end position="91"/>
    </location>
</feature>
<dbReference type="Pfam" id="PF07690">
    <property type="entry name" value="MFS_1"/>
    <property type="match status" value="1"/>
</dbReference>
<accession>A0A224XDV0</accession>
<keyword evidence="3 6" id="KW-0812">Transmembrane</keyword>
<keyword evidence="5 6" id="KW-0472">Membrane</keyword>
<dbReference type="Proteomes" id="UP000218689">
    <property type="component" value="Unassembled WGS sequence"/>
</dbReference>
<dbReference type="SUPFAM" id="SSF103473">
    <property type="entry name" value="MFS general substrate transporter"/>
    <property type="match status" value="1"/>
</dbReference>
<comment type="subcellular location">
    <subcellularLocation>
        <location evidence="1">Cell membrane</location>
        <topology evidence="1">Multi-pass membrane protein</topology>
    </subcellularLocation>
</comment>
<dbReference type="RefSeq" id="WP_094785117.1">
    <property type="nucleotide sequence ID" value="NZ_BEDT01000004.1"/>
</dbReference>
<dbReference type="Gene3D" id="1.20.1250.20">
    <property type="entry name" value="MFS general substrate transporter like domains"/>
    <property type="match status" value="1"/>
</dbReference>
<evidence type="ECO:0000256" key="1">
    <source>
        <dbReference type="ARBA" id="ARBA00004651"/>
    </source>
</evidence>
<evidence type="ECO:0000256" key="4">
    <source>
        <dbReference type="ARBA" id="ARBA00022989"/>
    </source>
</evidence>
<sequence length="272" mass="31195">MRHKHQFGYFLCSQISLTLSNIVTDMVFILAVYARNASIFEASLILVTSSLAKLFGSAILTNIIDRYDRKQLYKLALCLKVVLLVVSYLFFSSVGVLFVVKFLLALSDSIISPVQSVILTRVLSDDHGNRVKANGIFYSTLQVFQTAAWVVGIPVVKYLNYNKALMLAMLLLVWCFILIEKLRLNEIKLEPSKISYFKNMKSGWQALRNNPVVKNITLLDLSETVANVIWTQTFLLTFTVTVLHLDEKWWGYQGSIYIHRFNYWRDCFGSFC</sequence>
<dbReference type="InterPro" id="IPR011701">
    <property type="entry name" value="MFS"/>
</dbReference>
<dbReference type="GO" id="GO:0022857">
    <property type="term" value="F:transmembrane transporter activity"/>
    <property type="evidence" value="ECO:0007669"/>
    <property type="project" value="InterPro"/>
</dbReference>
<feature type="transmembrane region" description="Helical" evidence="6">
    <location>
        <begin position="161"/>
        <end position="179"/>
    </location>
</feature>
<evidence type="ECO:0000313" key="7">
    <source>
        <dbReference type="EMBL" id="GAX48082.1"/>
    </source>
</evidence>
<evidence type="ECO:0000256" key="6">
    <source>
        <dbReference type="SAM" id="Phobius"/>
    </source>
</evidence>
<keyword evidence="2" id="KW-1003">Cell membrane</keyword>
<comment type="caution">
    <text evidence="7">The sequence shown here is derived from an EMBL/GenBank/DDBJ whole genome shotgun (WGS) entry which is preliminary data.</text>
</comment>
<dbReference type="PANTHER" id="PTHR23513">
    <property type="entry name" value="INTEGRAL MEMBRANE EFFLUX PROTEIN-RELATED"/>
    <property type="match status" value="1"/>
</dbReference>
<protein>
    <recommendedName>
        <fullName evidence="9">Major facilitator superfamily (MFS) profile domain-containing protein</fullName>
    </recommendedName>
</protein>
<dbReference type="GO" id="GO:0005886">
    <property type="term" value="C:plasma membrane"/>
    <property type="evidence" value="ECO:0007669"/>
    <property type="project" value="UniProtKB-SubCell"/>
</dbReference>
<evidence type="ECO:0000256" key="3">
    <source>
        <dbReference type="ARBA" id="ARBA00022692"/>
    </source>
</evidence>
<keyword evidence="4 6" id="KW-1133">Transmembrane helix</keyword>
<feature type="transmembrane region" description="Helical" evidence="6">
    <location>
        <begin position="39"/>
        <end position="60"/>
    </location>
</feature>
<name>A0A224XDV0_9LACT</name>
<organism evidence="7 8">
    <name type="scientific">Pseudolactococcus reticulitermitis</name>
    <dbReference type="NCBI Taxonomy" id="2025039"/>
    <lineage>
        <taxon>Bacteria</taxon>
        <taxon>Bacillati</taxon>
        <taxon>Bacillota</taxon>
        <taxon>Bacilli</taxon>
        <taxon>Lactobacillales</taxon>
        <taxon>Streptococcaceae</taxon>
        <taxon>Pseudolactococcus</taxon>
    </lineage>
</organism>
<dbReference type="OrthoDB" id="2351575at2"/>